<dbReference type="EMBL" id="AE017282">
    <property type="protein sequence ID" value="AAU92633.1"/>
    <property type="molecule type" value="Genomic_DNA"/>
</dbReference>
<dbReference type="Proteomes" id="UP000006821">
    <property type="component" value="Chromosome"/>
</dbReference>
<evidence type="ECO:0000313" key="2">
    <source>
        <dbReference type="Proteomes" id="UP000006821"/>
    </source>
</evidence>
<gene>
    <name evidence="1" type="ordered locus">MCA1091</name>
</gene>
<accession>Q609Y5</accession>
<evidence type="ECO:0000313" key="1">
    <source>
        <dbReference type="EMBL" id="AAU92633.1"/>
    </source>
</evidence>
<proteinExistence type="predicted"/>
<name>Q609Y5_METCA</name>
<dbReference type="AlphaFoldDB" id="Q609Y5"/>
<reference evidence="1 2" key="1">
    <citation type="journal article" date="2004" name="PLoS Biol.">
        <title>Genomic insights into methanotrophy: the complete genome sequence of Methylococcus capsulatus (Bath).</title>
        <authorList>
            <person name="Ward N.L."/>
            <person name="Larsen O."/>
            <person name="Sakwa J."/>
            <person name="Bruseth L."/>
            <person name="Khouri H.M."/>
            <person name="Durkin A.S."/>
            <person name="Dimitrov G."/>
            <person name="Jiang L."/>
            <person name="Scanlan D."/>
            <person name="Kang K.H."/>
            <person name="Lewis M.R."/>
            <person name="Nelson K.E."/>
            <person name="Methe B.A."/>
            <person name="Wu M."/>
            <person name="Heidelberg J.F."/>
            <person name="Paulsen I.T."/>
            <person name="Fouts D.E."/>
            <person name="Ravel J."/>
            <person name="Tettelin H."/>
            <person name="Ren Q."/>
            <person name="Read T.D."/>
            <person name="DeBoy R.T."/>
            <person name="Seshadri R."/>
            <person name="Salzberg S.L."/>
            <person name="Jensen H.B."/>
            <person name="Birkeland N.K."/>
            <person name="Nelson W.C."/>
            <person name="Dodson R.J."/>
            <person name="Grindhaug S.H."/>
            <person name="Holt I.E."/>
            <person name="Eidhammer I."/>
            <person name="Jonasen I."/>
            <person name="Vanaken S."/>
            <person name="Utterback T.R."/>
            <person name="Feldblyum T.V."/>
            <person name="Fraser C.M."/>
            <person name="Lillehaug J.R."/>
            <person name="Eisen J.A."/>
        </authorList>
    </citation>
    <scope>NUCLEOTIDE SEQUENCE [LARGE SCALE GENOMIC DNA]</scope>
    <source>
        <strain evidence="2">ATCC 33009 / NCIMB 11132 / Bath</strain>
    </source>
</reference>
<dbReference type="HOGENOM" id="CLU_1228729_0_0_6"/>
<protein>
    <submittedName>
        <fullName evidence="1">Uncharacterized protein</fullName>
    </submittedName>
</protein>
<dbReference type="KEGG" id="mca:MCA1091"/>
<sequence length="225" mass="24168">MPDRPQRGQGGHRLGHGRVVLVELQLVNEAPSGIGIIRIGILRLVGFLGEQQGPPGRPGQAVQYLPVGAGRQQPGRAGFQVNHRKRTPGGPVQMGVLARIGFMGAVEVAACLRAGFVRDDKGRPVVELVDVQIGFIRDDALGIAVRNEPGYGVEDRLVGRGFGVGRRGNRVEVHCFGFASADVAAYCRSRYGGKDVSHQISPLLSFLAAFRCSQNEKRATVKWVG</sequence>
<organism evidence="1 2">
    <name type="scientific">Methylococcus capsulatus (strain ATCC 33009 / NCIMB 11132 / Bath)</name>
    <dbReference type="NCBI Taxonomy" id="243233"/>
    <lineage>
        <taxon>Bacteria</taxon>
        <taxon>Pseudomonadati</taxon>
        <taxon>Pseudomonadota</taxon>
        <taxon>Gammaproteobacteria</taxon>
        <taxon>Methylococcales</taxon>
        <taxon>Methylococcaceae</taxon>
        <taxon>Methylococcus</taxon>
    </lineage>
</organism>